<dbReference type="GO" id="GO:0016020">
    <property type="term" value="C:membrane"/>
    <property type="evidence" value="ECO:0007669"/>
    <property type="project" value="UniProtKB-SubCell"/>
</dbReference>
<reference evidence="12" key="1">
    <citation type="journal article" date="2006" name="Science">
        <title>Phytophthora genome sequences uncover evolutionary origins and mechanisms of pathogenesis.</title>
        <authorList>
            <person name="Tyler B.M."/>
            <person name="Tripathy S."/>
            <person name="Zhang X."/>
            <person name="Dehal P."/>
            <person name="Jiang R.H."/>
            <person name="Aerts A."/>
            <person name="Arredondo F.D."/>
            <person name="Baxter L."/>
            <person name="Bensasson D."/>
            <person name="Beynon J.L."/>
            <person name="Chapman J."/>
            <person name="Damasceno C.M."/>
            <person name="Dorrance A.E."/>
            <person name="Dou D."/>
            <person name="Dickerman A.W."/>
            <person name="Dubchak I.L."/>
            <person name="Garbelotto M."/>
            <person name="Gijzen M."/>
            <person name="Gordon S.G."/>
            <person name="Govers F."/>
            <person name="Grunwald N.J."/>
            <person name="Huang W."/>
            <person name="Ivors K.L."/>
            <person name="Jones R.W."/>
            <person name="Kamoun S."/>
            <person name="Krampis K."/>
            <person name="Lamour K.H."/>
            <person name="Lee M.K."/>
            <person name="McDonald W.H."/>
            <person name="Medina M."/>
            <person name="Meijer H.J."/>
            <person name="Nordberg E.K."/>
            <person name="Maclean D.J."/>
            <person name="Ospina-Giraldo M.D."/>
            <person name="Morris P.F."/>
            <person name="Phuntumart V."/>
            <person name="Putnam N.H."/>
            <person name="Rash S."/>
            <person name="Rose J.K."/>
            <person name="Sakihama Y."/>
            <person name="Salamov A.A."/>
            <person name="Savidor A."/>
            <person name="Scheuring C.F."/>
            <person name="Smith B.M."/>
            <person name="Sobral B.W."/>
            <person name="Terry A."/>
            <person name="Torto-Alalibo T.A."/>
            <person name="Win J."/>
            <person name="Xu Z."/>
            <person name="Zhang H."/>
            <person name="Grigoriev I.V."/>
            <person name="Rokhsar D.S."/>
            <person name="Boore J.L."/>
        </authorList>
    </citation>
    <scope>NUCLEOTIDE SEQUENCE [LARGE SCALE GENOMIC DNA]</scope>
    <source>
        <strain evidence="12">Pr102</strain>
    </source>
</reference>
<keyword evidence="6 9" id="KW-0472">Membrane</keyword>
<keyword evidence="7" id="KW-1071">Ligand-gated ion channel</keyword>
<dbReference type="GO" id="GO:0005221">
    <property type="term" value="F:intracellularly cyclic nucleotide-activated monoatomic cation channel activity"/>
    <property type="evidence" value="ECO:0007669"/>
    <property type="project" value="InterPro"/>
</dbReference>
<evidence type="ECO:0000256" key="8">
    <source>
        <dbReference type="SAM" id="MobiDB-lite"/>
    </source>
</evidence>
<keyword evidence="5" id="KW-0406">Ion transport</keyword>
<evidence type="ECO:0000313" key="12">
    <source>
        <dbReference type="Proteomes" id="UP000005238"/>
    </source>
</evidence>
<dbReference type="SUPFAM" id="SSF51206">
    <property type="entry name" value="cAMP-binding domain-like"/>
    <property type="match status" value="1"/>
</dbReference>
<dbReference type="InterPro" id="IPR005821">
    <property type="entry name" value="Ion_trans_dom"/>
</dbReference>
<dbReference type="InterPro" id="IPR050866">
    <property type="entry name" value="CNG_cation_channel"/>
</dbReference>
<evidence type="ECO:0000256" key="4">
    <source>
        <dbReference type="ARBA" id="ARBA00022989"/>
    </source>
</evidence>
<sequence length="467" mass="51613">MRVVPASAMSVASSRSRRRSSVSRPPSRMTMLLGQRRRAGSSGLQASENRNAFDPSSRFIRICQQLRLAAILFELATIPFLAAFHPEATRPQLIGVYACELLFCADIYVQLNTGYYENGNVLRDARKARRKYLSSTAFVADVAALLPISLVLPASATGSRSIALLEMHKLVRMWRLPALTANLDDLYARHFASLKLTKVLGFTVLLTHFVACGRFSFGYSHPAPGEEPNHWLPHAPHEGHHTSRRQYLMSLFWAFGLLTGAFEGELPHHNAEFAFTIVVGLCGFTLFTALCATFFLLSKCEDGDAELAEARVHQFQHILAFHRVPAQLQSQAVEYLQRYHTQAEANDREAARRLCPSISVDIQVELLEATVALVPVFVGCDGLFIRAVTRLLELVALPARVALFRAGDHGDAMYIVHTGVLHTVVGGVKVRELRKGNFVGEVAVFARQPPCSDETAFTCSCSGGEIY</sequence>
<organism evidence="11 12">
    <name type="scientific">Phytophthora ramorum</name>
    <name type="common">Sudden oak death agent</name>
    <dbReference type="NCBI Taxonomy" id="164328"/>
    <lineage>
        <taxon>Eukaryota</taxon>
        <taxon>Sar</taxon>
        <taxon>Stramenopiles</taxon>
        <taxon>Oomycota</taxon>
        <taxon>Peronosporomycetes</taxon>
        <taxon>Peronosporales</taxon>
        <taxon>Peronosporaceae</taxon>
        <taxon>Phytophthora</taxon>
    </lineage>
</organism>
<dbReference type="Gene3D" id="2.60.120.10">
    <property type="entry name" value="Jelly Rolls"/>
    <property type="match status" value="1"/>
</dbReference>
<accession>H3GSS1</accession>
<keyword evidence="7" id="KW-0407">Ion channel</keyword>
<dbReference type="CDD" id="cd00038">
    <property type="entry name" value="CAP_ED"/>
    <property type="match status" value="1"/>
</dbReference>
<dbReference type="STRING" id="164328.H3GSS1"/>
<dbReference type="Proteomes" id="UP000005238">
    <property type="component" value="Unassembled WGS sequence"/>
</dbReference>
<feature type="transmembrane region" description="Helical" evidence="9">
    <location>
        <begin position="132"/>
        <end position="152"/>
    </location>
</feature>
<keyword evidence="12" id="KW-1185">Reference proteome</keyword>
<dbReference type="InterPro" id="IPR000595">
    <property type="entry name" value="cNMP-bd_dom"/>
</dbReference>
<protein>
    <recommendedName>
        <fullName evidence="10">Cyclic nucleotide-binding domain-containing protein</fullName>
    </recommendedName>
</protein>
<evidence type="ECO:0000256" key="7">
    <source>
        <dbReference type="ARBA" id="ARBA00023286"/>
    </source>
</evidence>
<dbReference type="OMA" id="DEEWHIR"/>
<feature type="compositionally biased region" description="Low complexity" evidence="8">
    <location>
        <begin position="1"/>
        <end position="14"/>
    </location>
</feature>
<evidence type="ECO:0000256" key="5">
    <source>
        <dbReference type="ARBA" id="ARBA00023065"/>
    </source>
</evidence>
<dbReference type="eggNOG" id="KOG0500">
    <property type="taxonomic scope" value="Eukaryota"/>
</dbReference>
<feature type="transmembrane region" description="Helical" evidence="9">
    <location>
        <begin position="246"/>
        <end position="262"/>
    </location>
</feature>
<dbReference type="InterPro" id="IPR014710">
    <property type="entry name" value="RmlC-like_jellyroll"/>
</dbReference>
<dbReference type="Pfam" id="PF00520">
    <property type="entry name" value="Ion_trans"/>
    <property type="match status" value="1"/>
</dbReference>
<evidence type="ECO:0000256" key="2">
    <source>
        <dbReference type="ARBA" id="ARBA00022448"/>
    </source>
</evidence>
<dbReference type="Gene3D" id="1.10.287.70">
    <property type="match status" value="1"/>
</dbReference>
<dbReference type="VEuPathDB" id="FungiDB:KRP23_13468"/>
<dbReference type="PANTHER" id="PTHR45638">
    <property type="entry name" value="CYCLIC NUCLEOTIDE-GATED CATION CHANNEL SUBUNIT A"/>
    <property type="match status" value="1"/>
</dbReference>
<evidence type="ECO:0000259" key="10">
    <source>
        <dbReference type="PROSITE" id="PS50042"/>
    </source>
</evidence>
<evidence type="ECO:0000313" key="11">
    <source>
        <dbReference type="EnsemblProtists" id="Phyra80082"/>
    </source>
</evidence>
<evidence type="ECO:0000256" key="6">
    <source>
        <dbReference type="ARBA" id="ARBA00023136"/>
    </source>
</evidence>
<dbReference type="VEuPathDB" id="FungiDB:KRP22_12453"/>
<dbReference type="HOGENOM" id="CLU_039576_1_0_1"/>
<evidence type="ECO:0000256" key="3">
    <source>
        <dbReference type="ARBA" id="ARBA00022692"/>
    </source>
</evidence>
<comment type="subcellular location">
    <subcellularLocation>
        <location evidence="1">Membrane</location>
        <topology evidence="1">Multi-pass membrane protein</topology>
    </subcellularLocation>
</comment>
<name>H3GSS1_PHYRM</name>
<keyword evidence="4 9" id="KW-1133">Transmembrane helix</keyword>
<dbReference type="AlphaFoldDB" id="H3GSS1"/>
<feature type="region of interest" description="Disordered" evidence="8">
    <location>
        <begin position="1"/>
        <end position="49"/>
    </location>
</feature>
<dbReference type="InterPro" id="IPR018490">
    <property type="entry name" value="cNMP-bd_dom_sf"/>
</dbReference>
<keyword evidence="3 9" id="KW-0812">Transmembrane</keyword>
<dbReference type="EMBL" id="DS566042">
    <property type="status" value="NOT_ANNOTATED_CDS"/>
    <property type="molecule type" value="Genomic_DNA"/>
</dbReference>
<dbReference type="InParanoid" id="H3GSS1"/>
<evidence type="ECO:0000256" key="9">
    <source>
        <dbReference type="SAM" id="Phobius"/>
    </source>
</evidence>
<evidence type="ECO:0000256" key="1">
    <source>
        <dbReference type="ARBA" id="ARBA00004141"/>
    </source>
</evidence>
<dbReference type="PANTHER" id="PTHR45638:SF11">
    <property type="entry name" value="CYCLIC NUCLEOTIDE-GATED CATION CHANNEL SUBUNIT A"/>
    <property type="match status" value="1"/>
</dbReference>
<feature type="domain" description="Cyclic nucleotide-binding" evidence="10">
    <location>
        <begin position="376"/>
        <end position="449"/>
    </location>
</feature>
<dbReference type="EnsemblProtists" id="Phyra80082">
    <property type="protein sequence ID" value="Phyra80082"/>
    <property type="gene ID" value="Phyra80082"/>
</dbReference>
<dbReference type="SUPFAM" id="SSF81324">
    <property type="entry name" value="Voltage-gated potassium channels"/>
    <property type="match status" value="1"/>
</dbReference>
<feature type="transmembrane region" description="Helical" evidence="9">
    <location>
        <begin position="199"/>
        <end position="217"/>
    </location>
</feature>
<reference evidence="11" key="2">
    <citation type="submission" date="2015-06" db="UniProtKB">
        <authorList>
            <consortium name="EnsemblProtists"/>
        </authorList>
    </citation>
    <scope>IDENTIFICATION</scope>
    <source>
        <strain evidence="11">Pr102</strain>
    </source>
</reference>
<proteinExistence type="predicted"/>
<keyword evidence="2" id="KW-0813">Transport</keyword>
<dbReference type="PROSITE" id="PS50042">
    <property type="entry name" value="CNMP_BINDING_3"/>
    <property type="match status" value="1"/>
</dbReference>
<feature type="transmembrane region" description="Helical" evidence="9">
    <location>
        <begin position="274"/>
        <end position="297"/>
    </location>
</feature>
<dbReference type="Pfam" id="PF00027">
    <property type="entry name" value="cNMP_binding"/>
    <property type="match status" value="1"/>
</dbReference>